<dbReference type="EMBL" id="WMEU01000002">
    <property type="protein sequence ID" value="MYL53310.1"/>
    <property type="molecule type" value="Genomic_DNA"/>
</dbReference>
<evidence type="ECO:0000313" key="2">
    <source>
        <dbReference type="Proteomes" id="UP000466692"/>
    </source>
</evidence>
<protein>
    <submittedName>
        <fullName evidence="1">Uncharacterized protein</fullName>
    </submittedName>
</protein>
<sequence length="73" mass="8574">MGNKLWRMEPGWLGGYTEDRDLIRNIKRSKKDWSIMADYFIRGRLKGVQFKIPADKRRVAENAFGVTVEKSNK</sequence>
<keyword evidence="2" id="KW-1185">Reference proteome</keyword>
<comment type="caution">
    <text evidence="1">The sequence shown here is derived from an EMBL/GenBank/DDBJ whole genome shotgun (WGS) entry which is preliminary data.</text>
</comment>
<evidence type="ECO:0000313" key="1">
    <source>
        <dbReference type="EMBL" id="MYL53310.1"/>
    </source>
</evidence>
<dbReference type="Proteomes" id="UP000466692">
    <property type="component" value="Unassembled WGS sequence"/>
</dbReference>
<reference evidence="1" key="1">
    <citation type="submission" date="2019-11" db="EMBL/GenBank/DDBJ databases">
        <title>Genome sequences of 17 halophilic strains isolated from different environments.</title>
        <authorList>
            <person name="Furrow R.E."/>
        </authorList>
    </citation>
    <scope>NUCLEOTIDE SEQUENCE</scope>
    <source>
        <strain evidence="1">22510_22_Filter</strain>
    </source>
</reference>
<name>A0ACC7VFD1_9BACI</name>
<organism evidence="1 2">
    <name type="scientific">Pontibacillus yanchengensis</name>
    <dbReference type="NCBI Taxonomy" id="462910"/>
    <lineage>
        <taxon>Bacteria</taxon>
        <taxon>Bacillati</taxon>
        <taxon>Bacillota</taxon>
        <taxon>Bacilli</taxon>
        <taxon>Bacillales</taxon>
        <taxon>Bacillaceae</taxon>
        <taxon>Pontibacillus</taxon>
    </lineage>
</organism>
<gene>
    <name evidence="1" type="ORF">GLW08_08155</name>
</gene>
<proteinExistence type="predicted"/>
<accession>A0ACC7VFD1</accession>